<dbReference type="GO" id="GO:0000428">
    <property type="term" value="C:DNA-directed RNA polymerase complex"/>
    <property type="evidence" value="ECO:0007669"/>
    <property type="project" value="UniProtKB-KW"/>
</dbReference>
<gene>
    <name evidence="6" type="ORF">ENT87_05250</name>
    <name evidence="7" type="ORF">ENU30_03415</name>
</gene>
<keyword evidence="7" id="KW-0240">DNA-directed RNA polymerase</keyword>
<keyword evidence="3" id="KW-0862">Zinc</keyword>
<dbReference type="GO" id="GO:0006351">
    <property type="term" value="P:DNA-templated transcription"/>
    <property type="evidence" value="ECO:0007669"/>
    <property type="project" value="InterPro"/>
</dbReference>
<evidence type="ECO:0000256" key="3">
    <source>
        <dbReference type="ARBA" id="ARBA00022833"/>
    </source>
</evidence>
<dbReference type="GO" id="GO:0046872">
    <property type="term" value="F:metal ion binding"/>
    <property type="evidence" value="ECO:0007669"/>
    <property type="project" value="UniProtKB-KW"/>
</dbReference>
<accession>A0A7J3JPL8</accession>
<protein>
    <submittedName>
        <fullName evidence="7">DNA-directed RNA polymerase subunit M</fullName>
    </submittedName>
</protein>
<dbReference type="InterPro" id="IPR001529">
    <property type="entry name" value="Zn_ribbon_RPB9"/>
</dbReference>
<name>A0A7J3JPL8_9CREN</name>
<dbReference type="EMBL" id="DTAI01000149">
    <property type="protein sequence ID" value="HGN36935.1"/>
    <property type="molecule type" value="Genomic_DNA"/>
</dbReference>
<reference evidence="7" key="1">
    <citation type="journal article" date="2020" name="mSystems">
        <title>Genome- and Community-Level Interaction Insights into Carbon Utilization and Element Cycling Functions of Hydrothermarchaeota in Hydrothermal Sediment.</title>
        <authorList>
            <person name="Zhou Z."/>
            <person name="Liu Y."/>
            <person name="Xu W."/>
            <person name="Pan J."/>
            <person name="Luo Z.H."/>
            <person name="Li M."/>
        </authorList>
    </citation>
    <scope>NUCLEOTIDE SEQUENCE [LARGE SCALE GENOMIC DNA]</scope>
    <source>
        <strain evidence="6">SpSt-618</strain>
        <strain evidence="7">SpSt-657</strain>
    </source>
</reference>
<evidence type="ECO:0000313" key="7">
    <source>
        <dbReference type="EMBL" id="HGQ18018.1"/>
    </source>
</evidence>
<evidence type="ECO:0000313" key="6">
    <source>
        <dbReference type="EMBL" id="HGN36935.1"/>
    </source>
</evidence>
<dbReference type="EMBL" id="DTBZ01000074">
    <property type="protein sequence ID" value="HGQ18018.1"/>
    <property type="molecule type" value="Genomic_DNA"/>
</dbReference>
<organism evidence="7">
    <name type="scientific">Ignisphaera aggregans</name>
    <dbReference type="NCBI Taxonomy" id="334771"/>
    <lineage>
        <taxon>Archaea</taxon>
        <taxon>Thermoproteota</taxon>
        <taxon>Thermoprotei</taxon>
        <taxon>Desulfurococcales</taxon>
        <taxon>Desulfurococcaceae</taxon>
        <taxon>Ignisphaera</taxon>
    </lineage>
</organism>
<comment type="similarity">
    <text evidence="1">Belongs to the archaeal RpoM/eukaryotic RPA12/RPB9/RPC11 RNA polymerase family.</text>
</comment>
<dbReference type="SMART" id="SM00661">
    <property type="entry name" value="RPOL9"/>
    <property type="match status" value="1"/>
</dbReference>
<dbReference type="PROSITE" id="PS01030">
    <property type="entry name" value="RNA_POL_M_15KD"/>
    <property type="match status" value="1"/>
</dbReference>
<keyword evidence="4" id="KW-0804">Transcription</keyword>
<feature type="domain" description="DNA-directed RNA polymerase II subunit RPB9-like zinc ribbon" evidence="5">
    <location>
        <begin position="3"/>
        <end position="58"/>
    </location>
</feature>
<dbReference type="InterPro" id="IPR019761">
    <property type="entry name" value="DNA-dir_RNA_pol-M_15_CS"/>
</dbReference>
<evidence type="ECO:0000256" key="2">
    <source>
        <dbReference type="ARBA" id="ARBA00022723"/>
    </source>
</evidence>
<comment type="caution">
    <text evidence="7">The sequence shown here is derived from an EMBL/GenBank/DDBJ whole genome shotgun (WGS) entry which is preliminary data.</text>
</comment>
<evidence type="ECO:0000256" key="1">
    <source>
        <dbReference type="ARBA" id="ARBA00008925"/>
    </source>
</evidence>
<proteinExistence type="inferred from homology"/>
<evidence type="ECO:0000256" key="4">
    <source>
        <dbReference type="ARBA" id="ARBA00023163"/>
    </source>
</evidence>
<sequence length="97" mass="10999">MTQFCPKCGNLLVPTKKGEGSAVLKCSKCGYEISKQPSSYKIETTTSTNTRIHTTSVISNGKTIARKKEEIEQEKEEYYKELFLELLHEEEYGGEET</sequence>
<dbReference type="AlphaFoldDB" id="A0A7J3JPL8"/>
<dbReference type="Pfam" id="PF02150">
    <property type="entry name" value="Zn_ribbon_RPB9"/>
    <property type="match status" value="1"/>
</dbReference>
<evidence type="ECO:0000259" key="5">
    <source>
        <dbReference type="SMART" id="SM00661"/>
    </source>
</evidence>
<keyword evidence="2" id="KW-0479">Metal-binding</keyword>